<dbReference type="InterPro" id="IPR000742">
    <property type="entry name" value="EGF"/>
</dbReference>
<dbReference type="PANTHER" id="PTHR24043">
    <property type="entry name" value="SCAVENGER RECEPTOR CLASS F"/>
    <property type="match status" value="1"/>
</dbReference>
<dbReference type="PROSITE" id="PS50026">
    <property type="entry name" value="EGF_3"/>
    <property type="match status" value="3"/>
</dbReference>
<feature type="region of interest" description="Disordered" evidence="4">
    <location>
        <begin position="1708"/>
        <end position="1773"/>
    </location>
</feature>
<feature type="domain" description="EGF-like" evidence="7">
    <location>
        <begin position="1663"/>
        <end position="1700"/>
    </location>
</feature>
<accession>A0A0D2USH6</accession>
<feature type="region of interest" description="Disordered" evidence="4">
    <location>
        <begin position="2431"/>
        <end position="2457"/>
    </location>
</feature>
<feature type="disulfide bond" evidence="3">
    <location>
        <begin position="1620"/>
        <end position="1629"/>
    </location>
</feature>
<dbReference type="PROSITE" id="PS00022">
    <property type="entry name" value="EGF_1"/>
    <property type="match status" value="2"/>
</dbReference>
<feature type="transmembrane region" description="Helical" evidence="5">
    <location>
        <begin position="2565"/>
        <end position="2591"/>
    </location>
</feature>
<dbReference type="Pfam" id="PF07974">
    <property type="entry name" value="EGF_2"/>
    <property type="match status" value="3"/>
</dbReference>
<dbReference type="EMBL" id="KE346376">
    <property type="protein sequence ID" value="KJE97926.1"/>
    <property type="molecule type" value="Genomic_DNA"/>
</dbReference>
<dbReference type="InterPro" id="IPR010308">
    <property type="entry name" value="TRP_C"/>
</dbReference>
<dbReference type="OrthoDB" id="409374at2759"/>
<dbReference type="PROSITE" id="PS51484">
    <property type="entry name" value="G8"/>
    <property type="match status" value="1"/>
</dbReference>
<dbReference type="Gene3D" id="2.10.25.10">
    <property type="entry name" value="Laminin"/>
    <property type="match status" value="3"/>
</dbReference>
<keyword evidence="2 3" id="KW-1015">Disulfide bond</keyword>
<keyword evidence="5" id="KW-0812">Transmembrane</keyword>
<dbReference type="PANTHER" id="PTHR24043:SF8">
    <property type="entry name" value="EGF-LIKE DOMAIN-CONTAINING PROTEIN"/>
    <property type="match status" value="1"/>
</dbReference>
<dbReference type="InterPro" id="IPR013111">
    <property type="entry name" value="EGF_extracell"/>
</dbReference>
<feature type="compositionally biased region" description="Basic and acidic residues" evidence="4">
    <location>
        <begin position="2442"/>
        <end position="2457"/>
    </location>
</feature>
<evidence type="ECO:0000256" key="2">
    <source>
        <dbReference type="ARBA" id="ARBA00023157"/>
    </source>
</evidence>
<keyword evidence="5" id="KW-1133">Transmembrane helix</keyword>
<keyword evidence="5" id="KW-0472">Membrane</keyword>
<dbReference type="PRINTS" id="PR00011">
    <property type="entry name" value="EGFLAMININ"/>
</dbReference>
<feature type="transmembrane region" description="Helical" evidence="5">
    <location>
        <begin position="2391"/>
        <end position="2413"/>
    </location>
</feature>
<dbReference type="Pfam" id="PF06011">
    <property type="entry name" value="TRP"/>
    <property type="match status" value="1"/>
</dbReference>
<dbReference type="GO" id="GO:0005044">
    <property type="term" value="F:scavenger receptor activity"/>
    <property type="evidence" value="ECO:0007669"/>
    <property type="project" value="InterPro"/>
</dbReference>
<dbReference type="InParanoid" id="A0A0D2USH6"/>
<evidence type="ECO:0000313" key="9">
    <source>
        <dbReference type="EMBL" id="KJE97926.1"/>
    </source>
</evidence>
<protein>
    <recommendedName>
        <fullName evidence="11">Membrane-associated protein</fullName>
    </recommendedName>
</protein>
<feature type="transmembrane region" description="Helical" evidence="5">
    <location>
        <begin position="2490"/>
        <end position="2521"/>
    </location>
</feature>
<gene>
    <name evidence="9" type="ORF">CAOG_007994</name>
</gene>
<dbReference type="SMART" id="SM00181">
    <property type="entry name" value="EGF"/>
    <property type="match status" value="5"/>
</dbReference>
<keyword evidence="10" id="KW-1185">Reference proteome</keyword>
<reference evidence="10" key="1">
    <citation type="submission" date="2011-02" db="EMBL/GenBank/DDBJ databases">
        <title>The Genome Sequence of Capsaspora owczarzaki ATCC 30864.</title>
        <authorList>
            <person name="Russ C."/>
            <person name="Cuomo C."/>
            <person name="Burger G."/>
            <person name="Gray M.W."/>
            <person name="Holland P.W.H."/>
            <person name="King N."/>
            <person name="Lang F.B.F."/>
            <person name="Roger A.J."/>
            <person name="Ruiz-Trillo I."/>
            <person name="Young S.K."/>
            <person name="Zeng Q."/>
            <person name="Gargeya S."/>
            <person name="Alvarado L."/>
            <person name="Berlin A."/>
            <person name="Chapman S.B."/>
            <person name="Chen Z."/>
            <person name="Freedman E."/>
            <person name="Gellesch M."/>
            <person name="Goldberg J."/>
            <person name="Griggs A."/>
            <person name="Gujja S."/>
            <person name="Heilman E."/>
            <person name="Heiman D."/>
            <person name="Howarth C."/>
            <person name="Mehta T."/>
            <person name="Neiman D."/>
            <person name="Pearson M."/>
            <person name="Roberts A."/>
            <person name="Saif S."/>
            <person name="Shea T."/>
            <person name="Shenoy N."/>
            <person name="Sisk P."/>
            <person name="Stolte C."/>
            <person name="Sykes S."/>
            <person name="White J."/>
            <person name="Yandava C."/>
            <person name="Haas B."/>
            <person name="Nusbaum C."/>
            <person name="Birren B."/>
        </authorList>
    </citation>
    <scope>NUCLEOTIDE SEQUENCE</scope>
    <source>
        <strain evidence="10">ATCC 30864</strain>
    </source>
</reference>
<evidence type="ECO:0000259" key="7">
    <source>
        <dbReference type="PROSITE" id="PS50026"/>
    </source>
</evidence>
<feature type="transmembrane region" description="Helical" evidence="5">
    <location>
        <begin position="692"/>
        <end position="714"/>
    </location>
</feature>
<evidence type="ECO:0000256" key="4">
    <source>
        <dbReference type="SAM" id="MobiDB-lite"/>
    </source>
</evidence>
<keyword evidence="1 3" id="KW-0245">EGF-like domain</keyword>
<evidence type="ECO:0008006" key="11">
    <source>
        <dbReference type="Google" id="ProtNLM"/>
    </source>
</evidence>
<organism evidence="9 10">
    <name type="scientific">Capsaspora owczarzaki (strain ATCC 30864)</name>
    <dbReference type="NCBI Taxonomy" id="595528"/>
    <lineage>
        <taxon>Eukaryota</taxon>
        <taxon>Filasterea</taxon>
        <taxon>Capsaspora</taxon>
    </lineage>
</organism>
<name>A0A0D2USH6_CAPO3</name>
<feature type="transmembrane region" description="Helical" evidence="5">
    <location>
        <begin position="891"/>
        <end position="913"/>
    </location>
</feature>
<evidence type="ECO:0000256" key="5">
    <source>
        <dbReference type="SAM" id="Phobius"/>
    </source>
</evidence>
<evidence type="ECO:0000256" key="6">
    <source>
        <dbReference type="SAM" id="SignalP"/>
    </source>
</evidence>
<feature type="disulfide bond" evidence="3">
    <location>
        <begin position="1888"/>
        <end position="1897"/>
    </location>
</feature>
<feature type="transmembrane region" description="Helical" evidence="5">
    <location>
        <begin position="2302"/>
        <end position="2326"/>
    </location>
</feature>
<dbReference type="STRING" id="595528.A0A0D2USH6"/>
<dbReference type="InterPro" id="IPR042635">
    <property type="entry name" value="MEGF10/SREC1/2-like"/>
</dbReference>
<dbReference type="Proteomes" id="UP000008743">
    <property type="component" value="Unassembled WGS sequence"/>
</dbReference>
<feature type="domain" description="G8" evidence="8">
    <location>
        <begin position="45"/>
        <end position="179"/>
    </location>
</feature>
<feature type="transmembrane region" description="Helical" evidence="5">
    <location>
        <begin position="2359"/>
        <end position="2379"/>
    </location>
</feature>
<comment type="caution">
    <text evidence="3">Lacks conserved residue(s) required for the propagation of feature annotation.</text>
</comment>
<feature type="signal peptide" evidence="6">
    <location>
        <begin position="1"/>
        <end position="28"/>
    </location>
</feature>
<dbReference type="InterPro" id="IPR019316">
    <property type="entry name" value="G8_domain"/>
</dbReference>
<evidence type="ECO:0000259" key="8">
    <source>
        <dbReference type="PROSITE" id="PS51484"/>
    </source>
</evidence>
<feature type="chain" id="PRO_5002253047" description="Membrane-associated protein" evidence="6">
    <location>
        <begin position="29"/>
        <end position="2686"/>
    </location>
</feature>
<evidence type="ECO:0000313" key="10">
    <source>
        <dbReference type="Proteomes" id="UP000008743"/>
    </source>
</evidence>
<feature type="domain" description="EGF-like" evidence="7">
    <location>
        <begin position="1593"/>
        <end position="1630"/>
    </location>
</feature>
<feature type="transmembrane region" description="Helical" evidence="5">
    <location>
        <begin position="2533"/>
        <end position="2553"/>
    </location>
</feature>
<sequence>MRSIPVATTLAVLLLLLVAGLFTSGATAASLTFASTTNSDWLTAANWNPAQLPTTNDDVTIPNGFAVTYTTAATNFVKSITIASGGSLTINGASTSCQLTVSGTSTTPSNIAGTLTVSSPAKLALSSGTGRLNIQATGLLVSNGGSFTGSGSVYNDAGGQVSITSSTTMSLPFYLQGTSTLAMSAGAPLTLTSTASILGGSVTSGDSLAVLVLQSSATVATSVSRIRVASSATFSGAASMQVQSLEVAGGTATFAQAVNVTEQLLLRGGSINGASVLRATESSSVFIQPTNYMYVSGSVTVELRGTTNYSSPTSPYYMTTDNTARLINYGWMEMRSTVADQIFVTGNAVAGSGFFNYGTLSVAGMGVRLNGFFTHQGQLFVADSQLKLGGSGVYNGSVTLNSTLASMAFTGGSWTLWTVPNNLLIDGATVGFWQDATLASFTLNSGTVYVEKAIVVTTSMTLRTGNFYYSSTPGSITAAATSQVLIQPTSVLGLSYLPLILNGTTTFVCGSASLYLYNDGRVKNYGWLNVVASPGFPSMLSWYPAGTVTGFYNYGVMNISAPTPVTLGAPFFNLGQIYVANGIVNLANGGLQNGTVTLNNTQASFVFTGGAHAVWRGVDPIFLDGGTVSVAQDQTTGGLIMNSGSLYVNKQLTILSSMTLRGGSFNYDSSPGSVIAAASAQVLIQPSIGYIYLYYIPLILNGTTTFICSTYSLYLSYDGRLINNGWMNVVAAPGLPSMLSWYPSGSLTGFYNDGVMNVSAPTPVTLGAAFFNRGQIYVASGTVNLANGGLQNGTVTLNNTQASLVFTGGIHVLWRGVDPVFIDGGTVSVAQDQTIGSLIFNSGSLYVNKQLTVQTSMTLRGGTFSYDSAAGSIIAASSSQVLIQPSIGYIYFYYIPLILNGITTFISSSYAVYTGYDGRLINNGWMNVVSTAPATMLGWSGVTADSGLHNYGTLNVSVSASGPLVFAAAFKNFGPVYVANGNLNLAAGGVQNGTVTLNNTQASVVFTGGTHFLWRGVDPIFIDGGTVSLVQDQTVGSFIFNAGSMMVNKQLTVLSSMTLRGGTFSYDTAAGSVTAAATAQVLIQPVLSYVYLYYIPLILRGTTTFIGSTYSVYTGYDGRLVNNGWMNVTSSFTTTVLGWSGVGADSGLLNYGTLNVSSPAPIYFGAPVSHHGVSTLAGRVIFSAGGRMNGTVSFYDATSMLWFTAGVFDVIVAPSRFQVSGTTTVVPRSAITVQQLWIDSGVLQTNYDVVVTDLCTIQGGQITYSVSPGRLYLTSSSRTTISIASAFTSNLPIYSYGPATWITADGGTSFTLTSPGRWLNFAPLTMNRTSAAFTGTGGFYNYHNITTLQSATISPSIFVQGGTMQVVSGTQTASFTSVLANATMDVAAAGTLAVSTATAWVAGSTLRGCGTVTAASSVALRGNIVPGCSAAASILTWTGAMSMAATTVTSIQVYPGPVMSSLVVSGNVALNGNASFEFRDGFTVAPGQYVNNRVLTANSVSGSWLSSSSLLTVVTLINTVNVTLNATGSCTNCSAITGVCDVINSQCACVANYHGSSCECPGNATHACNGHGACSPFVTACACDTGYWGVSCANSCPGGVGPSTCSGHGTCSQANGLCTCTTGYGGTDCQCPSSSSAQICSGHGTCAAGVCTCAFGYFGLDCSGVCPGGFSTPCNNHGVCNSLTGACDCSSSGYSGSACEIPPVSTTPFSSTPVVSTTSSATPVNSEQSSASSTVGASSTPASSATSQTPFSSTPFSSTVPSSTPSSATPVSSNTPIPTFCPYGYYGPVSGCASICPGGATTPCTNHGDCDYVTGVCTCTDPDFGGVACSCPARAGQVCSNRGACTANPSVCQCSSLSWGGPACECPAHLGNTCNNHGTCMHDGQCVCDPGYWGADCSIHCALPPGAPCDWCNPANSCPTTPSAPFFVFTGSALSFPTNFGTFGSGSGYLVHGGGSGGYLIQGTTSPSVVDYACATNAAPVAFSNGTVAELSVRISASNFYNCPANNTCVGSFSAVIADSDSDTVVYLSLGWNVIVLSNGTHTVAAYNNTSLRHTYRISLNQTGNGLVTLDYDGVPLLQLPLTLTFLTNPSPRYPRGSFCIGDDSTDYGGESLLQYIWVAPSALASTTACDYIPADSQAECSSVDPQCYYCGASGSCSDVLASNISSCFFDAVVEEVVLFPIPMSADQRQAIEYSTGALNFFIVFVIVLVSIASIQDSPEHPELQSDVWNFIDRVQRVASMGFLRAKLPESFVVYTGMMAWINCHIDILGTSFQEYDPVTGERRLLDIDQVVSFLGMDERQLIFNTLLIIGVLLALVLVVAIILVIGTSLRLCCAPRLDRKLSRAAKLRALARHYTPATMLRVLALAYYGLCLAVFAQLTISGATSYQTNAFVASVISLVALVAGLPLLWWYIIVYRNKLDVKHQLGPRFGKSEKKPKKKSKTDSDAGKPTEKDETPKQVAHFDKRFGVVYGTYNALNRPFGLAFMVRKLVFAILISTAAITLRVQVGLVVGLNLLLLLLWIGRRPFKSKFEFWSESVGCILDCISFLLLLAYDPNQPSGAPTAAEAALIISYVAIAVQGSSVLWSTMTVIRTKIANRRHRRAMAERGDVAVVEMQQNDLVNPLSQVSKASEAQAVHIESVYESTPVAAGVSAQADPIYHSPSDALPSSDYETIAKQDESAQAHWV</sequence>
<feature type="domain" description="EGF-like" evidence="7">
    <location>
        <begin position="1865"/>
        <end position="1898"/>
    </location>
</feature>
<evidence type="ECO:0000256" key="3">
    <source>
        <dbReference type="PROSITE-ProRule" id="PRU00076"/>
    </source>
</evidence>
<proteinExistence type="predicted"/>
<evidence type="ECO:0000256" key="1">
    <source>
        <dbReference type="ARBA" id="ARBA00022536"/>
    </source>
</evidence>
<dbReference type="CDD" id="cd00054">
    <property type="entry name" value="EGF_CA"/>
    <property type="match status" value="1"/>
</dbReference>
<keyword evidence="6" id="KW-0732">Signal</keyword>